<reference evidence="1 2" key="1">
    <citation type="submission" date="2016-04" db="EMBL/GenBank/DDBJ databases">
        <title>A degradative enzymes factory behind the ericoid mycorrhizal symbiosis.</title>
        <authorList>
            <consortium name="DOE Joint Genome Institute"/>
            <person name="Martino E."/>
            <person name="Morin E."/>
            <person name="Grelet G."/>
            <person name="Kuo A."/>
            <person name="Kohler A."/>
            <person name="Daghino S."/>
            <person name="Barry K."/>
            <person name="Choi C."/>
            <person name="Cichocki N."/>
            <person name="Clum A."/>
            <person name="Copeland A."/>
            <person name="Hainaut M."/>
            <person name="Haridas S."/>
            <person name="Labutti K."/>
            <person name="Lindquist E."/>
            <person name="Lipzen A."/>
            <person name="Khouja H.-R."/>
            <person name="Murat C."/>
            <person name="Ohm R."/>
            <person name="Olson A."/>
            <person name="Spatafora J."/>
            <person name="Veneault-Fourrey C."/>
            <person name="Henrissat B."/>
            <person name="Grigoriev I."/>
            <person name="Martin F."/>
            <person name="Perotto S."/>
        </authorList>
    </citation>
    <scope>NUCLEOTIDE SEQUENCE [LARGE SCALE GENOMIC DNA]</scope>
    <source>
        <strain evidence="1 2">F</strain>
    </source>
</reference>
<dbReference type="Proteomes" id="UP000235786">
    <property type="component" value="Unassembled WGS sequence"/>
</dbReference>
<dbReference type="AlphaFoldDB" id="A0A2J6QXJ7"/>
<protein>
    <submittedName>
        <fullName evidence="1">Uncharacterized protein</fullName>
    </submittedName>
</protein>
<keyword evidence="2" id="KW-1185">Reference proteome</keyword>
<evidence type="ECO:0000313" key="1">
    <source>
        <dbReference type="EMBL" id="PMD30997.1"/>
    </source>
</evidence>
<dbReference type="PROSITE" id="PS00430">
    <property type="entry name" value="TONB_DEPENDENT_REC_1"/>
    <property type="match status" value="1"/>
</dbReference>
<accession>A0A2J6QXJ7</accession>
<dbReference type="EMBL" id="KZ613964">
    <property type="protein sequence ID" value="PMD30997.1"/>
    <property type="molecule type" value="Genomic_DNA"/>
</dbReference>
<evidence type="ECO:0000313" key="2">
    <source>
        <dbReference type="Proteomes" id="UP000235786"/>
    </source>
</evidence>
<dbReference type="InterPro" id="IPR010916">
    <property type="entry name" value="TonB_box_CS"/>
</dbReference>
<proteinExistence type="predicted"/>
<sequence>MVTTYLETRYVDRAKLDELLQALFGQSYKVVVSGDTISVEASRELTEVRPSIPRRFLTWKGLLLNEPNQVEKNSVTRNK</sequence>
<organism evidence="1 2">
    <name type="scientific">Hyaloscypha variabilis (strain UAMH 11265 / GT02V1 / F)</name>
    <name type="common">Meliniomyces variabilis</name>
    <dbReference type="NCBI Taxonomy" id="1149755"/>
    <lineage>
        <taxon>Eukaryota</taxon>
        <taxon>Fungi</taxon>
        <taxon>Dikarya</taxon>
        <taxon>Ascomycota</taxon>
        <taxon>Pezizomycotina</taxon>
        <taxon>Leotiomycetes</taxon>
        <taxon>Helotiales</taxon>
        <taxon>Hyaloscyphaceae</taxon>
        <taxon>Hyaloscypha</taxon>
        <taxon>Hyaloscypha variabilis</taxon>
    </lineage>
</organism>
<dbReference type="OrthoDB" id="4741964at2759"/>
<gene>
    <name evidence="1" type="ORF">L207DRAFT_591936</name>
</gene>
<name>A0A2J6QXJ7_HYAVF</name>